<dbReference type="PANTHER" id="PTHR42160:SF1">
    <property type="entry name" value="URACIL-DNA GLYCOSYLASE SUPERFAMILY PROTEIN"/>
    <property type="match status" value="1"/>
</dbReference>
<evidence type="ECO:0000313" key="2">
    <source>
        <dbReference type="Proteomes" id="UP000266669"/>
    </source>
</evidence>
<evidence type="ECO:0000313" key="1">
    <source>
        <dbReference type="EMBL" id="RHX83350.1"/>
    </source>
</evidence>
<reference evidence="2" key="1">
    <citation type="submission" date="2018-05" db="EMBL/GenBank/DDBJ databases">
        <title>Leptospira yasudae sp. nov. and Leptospira stimsonii sp. nov., two pathogenic species of the genus Leptospira isolated from environmental sources.</title>
        <authorList>
            <person name="Casanovas-Massana A."/>
            <person name="Hamond C."/>
            <person name="Santos L.A."/>
            <person name="Hacker K.P."/>
            <person name="Balassiano I."/>
            <person name="Medeiros M.A."/>
            <person name="Reis M.G."/>
            <person name="Ko A.I."/>
            <person name="Wunder E.A."/>
        </authorList>
    </citation>
    <scope>NUCLEOTIDE SEQUENCE [LARGE SCALE GENOMIC DNA]</scope>
    <source>
        <strain evidence="2">AMB6-RJ</strain>
    </source>
</reference>
<dbReference type="Gene3D" id="3.40.470.10">
    <property type="entry name" value="Uracil-DNA glycosylase-like domain"/>
    <property type="match status" value="1"/>
</dbReference>
<dbReference type="SUPFAM" id="SSF52141">
    <property type="entry name" value="Uracil-DNA glycosylase-like"/>
    <property type="match status" value="1"/>
</dbReference>
<dbReference type="RefSeq" id="WP_118983881.1">
    <property type="nucleotide sequence ID" value="NZ_QHCS01000009.1"/>
</dbReference>
<protein>
    <recommendedName>
        <fullName evidence="3">Uracil-DNA glycosylase</fullName>
    </recommendedName>
</protein>
<dbReference type="PANTHER" id="PTHR42160">
    <property type="entry name" value="URACIL-DNA GLYCOSYLASE SUPERFAMILY PROTEIN"/>
    <property type="match status" value="1"/>
</dbReference>
<comment type="caution">
    <text evidence="1">The sequence shown here is derived from an EMBL/GenBank/DDBJ whole genome shotgun (WGS) entry which is preliminary data.</text>
</comment>
<dbReference type="AlphaFoldDB" id="A0A8B3CHW6"/>
<name>A0A8B3CHW6_9LEPT</name>
<dbReference type="EMBL" id="QHCS01000009">
    <property type="protein sequence ID" value="RHX83350.1"/>
    <property type="molecule type" value="Genomic_DNA"/>
</dbReference>
<accession>A0A8B3CHW6</accession>
<proteinExistence type="predicted"/>
<sequence>MAQIQTVPQKTHDCTLCMEYLPFPNKLILRAHPKVKIFLIAQVPCLGVQESGIPWQEASGERLRDWMGIDSATFDDEEKR</sequence>
<dbReference type="Proteomes" id="UP000266669">
    <property type="component" value="Unassembled WGS sequence"/>
</dbReference>
<gene>
    <name evidence="1" type="ORF">DLM78_21855</name>
</gene>
<evidence type="ECO:0008006" key="3">
    <source>
        <dbReference type="Google" id="ProtNLM"/>
    </source>
</evidence>
<dbReference type="InterPro" id="IPR047124">
    <property type="entry name" value="HI_0220.2"/>
</dbReference>
<organism evidence="1 2">
    <name type="scientific">Leptospira stimsonii</name>
    <dbReference type="NCBI Taxonomy" id="2202203"/>
    <lineage>
        <taxon>Bacteria</taxon>
        <taxon>Pseudomonadati</taxon>
        <taxon>Spirochaetota</taxon>
        <taxon>Spirochaetia</taxon>
        <taxon>Leptospirales</taxon>
        <taxon>Leptospiraceae</taxon>
        <taxon>Leptospira</taxon>
    </lineage>
</organism>
<dbReference type="InterPro" id="IPR036895">
    <property type="entry name" value="Uracil-DNA_glycosylase-like_sf"/>
</dbReference>